<keyword evidence="3" id="KW-0645">Protease</keyword>
<name>A0A8H3EZI5_9LECA</name>
<keyword evidence="5" id="KW-0378">Hydrolase</keyword>
<comment type="similarity">
    <text evidence="1">Belongs to the peptidase C48 family.</text>
</comment>
<feature type="region of interest" description="Disordered" evidence="6">
    <location>
        <begin position="534"/>
        <end position="580"/>
    </location>
</feature>
<feature type="compositionally biased region" description="Basic and acidic residues" evidence="6">
    <location>
        <begin position="1032"/>
        <end position="1047"/>
    </location>
</feature>
<feature type="region of interest" description="Disordered" evidence="6">
    <location>
        <begin position="1140"/>
        <end position="1163"/>
    </location>
</feature>
<evidence type="ECO:0000313" key="8">
    <source>
        <dbReference type="EMBL" id="CAF9916421.1"/>
    </source>
</evidence>
<evidence type="ECO:0000256" key="3">
    <source>
        <dbReference type="ARBA" id="ARBA00022670"/>
    </source>
</evidence>
<dbReference type="PROSITE" id="PS50600">
    <property type="entry name" value="ULP_PROTEASE"/>
    <property type="match status" value="1"/>
</dbReference>
<comment type="caution">
    <text evidence="8">The sequence shown here is derived from an EMBL/GenBank/DDBJ whole genome shotgun (WGS) entry which is preliminary data.</text>
</comment>
<dbReference type="InterPro" id="IPR003653">
    <property type="entry name" value="Peptidase_C48_C"/>
</dbReference>
<feature type="compositionally biased region" description="Basic and acidic residues" evidence="6">
    <location>
        <begin position="60"/>
        <end position="69"/>
    </location>
</feature>
<feature type="compositionally biased region" description="Polar residues" evidence="6">
    <location>
        <begin position="856"/>
        <end position="875"/>
    </location>
</feature>
<gene>
    <name evidence="8" type="ORF">HETSPECPRED_002904</name>
</gene>
<feature type="region of interest" description="Disordered" evidence="6">
    <location>
        <begin position="1032"/>
        <end position="1065"/>
    </location>
</feature>
<organism evidence="8 9">
    <name type="scientific">Heterodermia speciosa</name>
    <dbReference type="NCBI Taxonomy" id="116794"/>
    <lineage>
        <taxon>Eukaryota</taxon>
        <taxon>Fungi</taxon>
        <taxon>Dikarya</taxon>
        <taxon>Ascomycota</taxon>
        <taxon>Pezizomycotina</taxon>
        <taxon>Lecanoromycetes</taxon>
        <taxon>OSLEUM clade</taxon>
        <taxon>Lecanoromycetidae</taxon>
        <taxon>Caliciales</taxon>
        <taxon>Physciaceae</taxon>
        <taxon>Heterodermia</taxon>
    </lineage>
</organism>
<dbReference type="GO" id="GO:0016926">
    <property type="term" value="P:protein desumoylation"/>
    <property type="evidence" value="ECO:0007669"/>
    <property type="project" value="TreeGrafter"/>
</dbReference>
<feature type="region of interest" description="Disordered" evidence="6">
    <location>
        <begin position="231"/>
        <end position="253"/>
    </location>
</feature>
<feature type="compositionally biased region" description="Basic and acidic residues" evidence="6">
    <location>
        <begin position="1211"/>
        <end position="1221"/>
    </location>
</feature>
<feature type="region of interest" description="Disordered" evidence="6">
    <location>
        <begin position="1"/>
        <end position="132"/>
    </location>
</feature>
<dbReference type="GO" id="GO:0005634">
    <property type="term" value="C:nucleus"/>
    <property type="evidence" value="ECO:0007669"/>
    <property type="project" value="TreeGrafter"/>
</dbReference>
<keyword evidence="9" id="KW-1185">Reference proteome</keyword>
<feature type="domain" description="Ubiquitin-like protease family profile" evidence="7">
    <location>
        <begin position="664"/>
        <end position="988"/>
    </location>
</feature>
<feature type="region of interest" description="Disordered" evidence="6">
    <location>
        <begin position="1185"/>
        <end position="1242"/>
    </location>
</feature>
<sequence>MKGIPRGFQPKDTLTTSDKLCQHSSNEATPRSRLGQGIRPRLQLETSRGNNVRRAPWSIDRSDEHDIPLPKRRKIAVQTSDANDDYQSGDGVDPRCLGDEVEMSLSRESRRSSQATSNVSQRKDASRPTVSGHVQEYQNVEARMNSNPPRPSHVKHPFGIFQAQGSSPGHSAVRLRGNASSISNPIDLCDDEPFDVTDLTITSRLSDQDMRKSSVSVDEDIGDRTHAPQRLRETGEQSHHFPKSACATETKRNPLKVQLSNALGTLDSHTQLSEPRLNEQFRGTNGKRRNAEYSSSPDELAVSPENVQFQIVPKLVRTGTASPSLNSAKSPSYTRESSTTRVALNGLAPSNVPISAFKQSDPNRRKPRSANRQAKVTGESEPPWGIPLTAVNVRGKMLRSTNLGLQFNPRTASYEIINGGRNLAAVDGSLQIQPRKLRRAIFSTSGSKIRLWSSKSANCDPILDIELYGEKDCQELLTRLENECSHDVHVESREGDYLDKAFQKRLSDQIDSHGIMNNRAVDEGEDVKLADYNKANRKPTQGMSELQDTMNTKKRRPGRISNQMKSVHDGNKASSPCSSGAGGSLDIYNSHDIAEDGVSHSTISDITRNFQPKKQSGHVTNSDMLRYPGTGGAYPPVTDQARIMKLGEPWRKPLVYPKDGKKKSTVEWTDLDRLGEGEFFNDTLISFYLRHLEHKLEERNAETAGRVYLFNSFFYASLTKPQKGKKGINYEAVQKWTRGVDIFSCDYVVVPINESLHWYFAVICNLPALHRDFSNFDEDRFSSPLPDTSSLSRQHHEHEPSCLPPDTASLHADDSATQPMRPTQATAPSTEEDARSSFADLSLEQGNELIDPDMLNGQSTCKRTEASTSSEQAPQVQGIHGERITVVDASAEPESPIAASSKRRKRKSLPPGKRLDPAEPAIVTFDSLAVAHAPTVRTLKDYLKAEAHSKRSMAFDDSQLKGMTAVGIPKQDNFCDCGPYLLAYMDKFLQDPKEFMEKTMRKQLDPEKDWPQLDPSNLRSSIRDLIIDLHNQQENERKASGRKDGKPKALQKPEATSSPDHVSIKEQDITTSVTAQAEPILSHVYQTRTEALQHALMVDEVEKTAVTIPPHISQTVSERGAPSLDGKKRPSLVDINPVQSQPAVQRSNVASSEVHIPEDSPITLPSTIQDSQPQESFEFLEELQPNSTGTLLQQLDPLLSGSTDASPAKEGAIDRPQDQELMRPTPPTSRAQSKHNFFVQID</sequence>
<feature type="compositionally biased region" description="Polar residues" evidence="6">
    <location>
        <begin position="538"/>
        <end position="550"/>
    </location>
</feature>
<dbReference type="Pfam" id="PF02902">
    <property type="entry name" value="Peptidase_C48"/>
    <property type="match status" value="1"/>
</dbReference>
<evidence type="ECO:0000259" key="7">
    <source>
        <dbReference type="PROSITE" id="PS50600"/>
    </source>
</evidence>
<dbReference type="Proteomes" id="UP000664521">
    <property type="component" value="Unassembled WGS sequence"/>
</dbReference>
<keyword evidence="2" id="KW-0597">Phosphoprotein</keyword>
<reference evidence="8" key="1">
    <citation type="submission" date="2021-03" db="EMBL/GenBank/DDBJ databases">
        <authorList>
            <person name="Tagirdzhanova G."/>
        </authorList>
    </citation>
    <scope>NUCLEOTIDE SEQUENCE</scope>
</reference>
<evidence type="ECO:0000313" key="9">
    <source>
        <dbReference type="Proteomes" id="UP000664521"/>
    </source>
</evidence>
<evidence type="ECO:0000256" key="1">
    <source>
        <dbReference type="ARBA" id="ARBA00005234"/>
    </source>
</evidence>
<feature type="region of interest" description="Disordered" evidence="6">
    <location>
        <begin position="320"/>
        <end position="339"/>
    </location>
</feature>
<evidence type="ECO:0000256" key="2">
    <source>
        <dbReference type="ARBA" id="ARBA00022553"/>
    </source>
</evidence>
<evidence type="ECO:0000256" key="5">
    <source>
        <dbReference type="ARBA" id="ARBA00022801"/>
    </source>
</evidence>
<feature type="compositionally biased region" description="Polar residues" evidence="6">
    <location>
        <begin position="12"/>
        <end position="29"/>
    </location>
</feature>
<dbReference type="InterPro" id="IPR051947">
    <property type="entry name" value="Sentrin-specific_protease"/>
</dbReference>
<dbReference type="InterPro" id="IPR038765">
    <property type="entry name" value="Papain-like_cys_pep_sf"/>
</dbReference>
<protein>
    <recommendedName>
        <fullName evidence="7">Ubiquitin-like protease family profile domain-containing protein</fullName>
    </recommendedName>
</protein>
<dbReference type="AlphaFoldDB" id="A0A8H3EZI5"/>
<dbReference type="GO" id="GO:0005737">
    <property type="term" value="C:cytoplasm"/>
    <property type="evidence" value="ECO:0007669"/>
    <property type="project" value="TreeGrafter"/>
</dbReference>
<feature type="compositionally biased region" description="Polar residues" evidence="6">
    <location>
        <begin position="815"/>
        <end position="829"/>
    </location>
</feature>
<accession>A0A8H3EZI5</accession>
<feature type="region of interest" description="Disordered" evidence="6">
    <location>
        <begin position="351"/>
        <end position="382"/>
    </location>
</feature>
<feature type="compositionally biased region" description="Low complexity" evidence="6">
    <location>
        <begin position="889"/>
        <end position="900"/>
    </location>
</feature>
<keyword evidence="4" id="KW-0833">Ubl conjugation pathway</keyword>
<dbReference type="PANTHER" id="PTHR46896">
    <property type="entry name" value="SENTRIN-SPECIFIC PROTEASE"/>
    <property type="match status" value="1"/>
</dbReference>
<dbReference type="PANTHER" id="PTHR46896:SF3">
    <property type="entry name" value="FI06413P-RELATED"/>
    <property type="match status" value="1"/>
</dbReference>
<dbReference type="OrthoDB" id="442460at2759"/>
<dbReference type="EMBL" id="CAJPDS010000018">
    <property type="protein sequence ID" value="CAF9916421.1"/>
    <property type="molecule type" value="Genomic_DNA"/>
</dbReference>
<feature type="region of interest" description="Disordered" evidence="6">
    <location>
        <begin position="266"/>
        <end position="301"/>
    </location>
</feature>
<dbReference type="SUPFAM" id="SSF54001">
    <property type="entry name" value="Cysteine proteinases"/>
    <property type="match status" value="1"/>
</dbReference>
<feature type="compositionally biased region" description="Polar residues" evidence="6">
    <location>
        <begin position="1140"/>
        <end position="1151"/>
    </location>
</feature>
<dbReference type="Gene3D" id="3.40.395.10">
    <property type="entry name" value="Adenoviral Proteinase, Chain A"/>
    <property type="match status" value="1"/>
</dbReference>
<dbReference type="GO" id="GO:0070139">
    <property type="term" value="F:SUMO-specific endopeptidase activity"/>
    <property type="evidence" value="ECO:0007669"/>
    <property type="project" value="TreeGrafter"/>
</dbReference>
<proteinExistence type="inferred from homology"/>
<evidence type="ECO:0000256" key="6">
    <source>
        <dbReference type="SAM" id="MobiDB-lite"/>
    </source>
</evidence>
<feature type="region of interest" description="Disordered" evidence="6">
    <location>
        <begin position="784"/>
        <end position="918"/>
    </location>
</feature>
<evidence type="ECO:0000256" key="4">
    <source>
        <dbReference type="ARBA" id="ARBA00022786"/>
    </source>
</evidence>
<dbReference type="GO" id="GO:0006508">
    <property type="term" value="P:proteolysis"/>
    <property type="evidence" value="ECO:0007669"/>
    <property type="project" value="UniProtKB-KW"/>
</dbReference>